<dbReference type="Proteomes" id="UP001054945">
    <property type="component" value="Unassembled WGS sequence"/>
</dbReference>
<proteinExistence type="predicted"/>
<comment type="caution">
    <text evidence="1">The sequence shown here is derived from an EMBL/GenBank/DDBJ whole genome shotgun (WGS) entry which is preliminary data.</text>
</comment>
<name>A0AAV4NKI8_CAEEX</name>
<organism evidence="1 2">
    <name type="scientific">Caerostris extrusa</name>
    <name type="common">Bark spider</name>
    <name type="synonym">Caerostris bankana</name>
    <dbReference type="NCBI Taxonomy" id="172846"/>
    <lineage>
        <taxon>Eukaryota</taxon>
        <taxon>Metazoa</taxon>
        <taxon>Ecdysozoa</taxon>
        <taxon>Arthropoda</taxon>
        <taxon>Chelicerata</taxon>
        <taxon>Arachnida</taxon>
        <taxon>Araneae</taxon>
        <taxon>Araneomorphae</taxon>
        <taxon>Entelegynae</taxon>
        <taxon>Araneoidea</taxon>
        <taxon>Araneidae</taxon>
        <taxon>Caerostris</taxon>
    </lineage>
</organism>
<protein>
    <submittedName>
        <fullName evidence="1">Uncharacterized protein</fullName>
    </submittedName>
</protein>
<accession>A0AAV4NKI8</accession>
<dbReference type="AlphaFoldDB" id="A0AAV4NKI8"/>
<keyword evidence="2" id="KW-1185">Reference proteome</keyword>
<evidence type="ECO:0000313" key="2">
    <source>
        <dbReference type="Proteomes" id="UP001054945"/>
    </source>
</evidence>
<reference evidence="1 2" key="1">
    <citation type="submission" date="2021-06" db="EMBL/GenBank/DDBJ databases">
        <title>Caerostris extrusa draft genome.</title>
        <authorList>
            <person name="Kono N."/>
            <person name="Arakawa K."/>
        </authorList>
    </citation>
    <scope>NUCLEOTIDE SEQUENCE [LARGE SCALE GENOMIC DNA]</scope>
</reference>
<sequence>MCRIILNSITGPATIFLAVNNVKCSFYGEIDHCFQKTYSAPFRISAKGHRFGPARNMSLQDSNMRTQVIPDILYSIQKSLSAEETFDRGTDTARSLRPLEYSVPVEPSVLLSATERNGSHELSLRFRDVVLT</sequence>
<evidence type="ECO:0000313" key="1">
    <source>
        <dbReference type="EMBL" id="GIX85327.1"/>
    </source>
</evidence>
<gene>
    <name evidence="1" type="ORF">CEXT_235111</name>
</gene>
<dbReference type="EMBL" id="BPLR01021051">
    <property type="protein sequence ID" value="GIX85327.1"/>
    <property type="molecule type" value="Genomic_DNA"/>
</dbReference>